<dbReference type="InterPro" id="IPR021133">
    <property type="entry name" value="HEAT_type_2"/>
</dbReference>
<dbReference type="GO" id="GO:0034198">
    <property type="term" value="P:cellular response to amino acid starvation"/>
    <property type="evidence" value="ECO:0007669"/>
    <property type="project" value="TreeGrafter"/>
</dbReference>
<evidence type="ECO:0000313" key="3">
    <source>
        <dbReference type="EMBL" id="CDW53460.1"/>
    </source>
</evidence>
<dbReference type="Pfam" id="PF24987">
    <property type="entry name" value="HEAT_EF3_N"/>
    <property type="match status" value="1"/>
</dbReference>
<dbReference type="EMBL" id="HG805854">
    <property type="protein sequence ID" value="CDW53460.1"/>
    <property type="molecule type" value="Genomic_DNA"/>
</dbReference>
<sequence>MLVFICQSGPTAACNVATLLVDDFGRVLQEAGRDNPAPRLGIASVLKDLSQTISSEQFPLLFERFTLNMFADRDANVRHAILEACVEGVKQHGKVCQMLTHHLCILDFALHCPTDASHDALRMAGVVLSGTLAQHLDPEDLRIKTIFISLIENLSVRSQLVQESVANCLAPLVPSVKELVPEVVEKLLSIVLGPSGYGEKRGAAYGMAGLVKGTSVLAVRQLNVLDRLEEALVDQNDVHKREGACIALEIFSRTLKSLFDPFVLNSVSKLLLCTGDNNSRNVSATAVRLLMPHVLSGLDVDVWRTKCGKEFYLFISTMANGAPRHLAAMLPKVVPKLIEAAFDTHPKVQQRARRALRSIAGITKNPDVLGNISLEAIENPSNKTHSCLNLLLNTEFTHYIDAGSLALIMPILKRGFEDRSPEARKTSAIVTGNIYTISDKSDVKPYLPTILPGLQKCLLDPVPEIRTVAAKAMGKMVRAAGEGDFCELLQWLRNSLVADTSPVDRSGAAQGLSEIIGGLGESYLIRVMSAYLPTIFGDRFLPFLEGAVSIIMKALADETDFVRNSALLAGRNIVNLYSDTAVPLLLPSLEKGMFDDAWRIRLSSLQLLSEVLFKITGDEIFFSRQNDHSWRRRRYLWFVSRDRILSGLYISRYDDVVMVKQTATHAWKVVVANTPRTLREIMPTLFSFLLNCISSTSVEKQKIAGNCLASLVEKLGERLLLDIVPVLEEGLSSKDCDHRRGVCIALSAVMQNMSRETVSLAEKLRILPLVVESMCDESADVRRAASGVFAVFFSSIDNRSSSDLIETLLKKLTDPKVSPLLLDSLLMLTETRGKSLIPKLIPKVDRLQAFIRQSDRVNVCVIALSFQTLRKEKLASIISIFYQLLFPIFRSKKADRLPVFAKETGLQPLFAVVRECVISGKPVQKDEACRFTCALLTLCSDESIKPYAINTVGPMIRVLMDRQPVDVKLTILSALLTKSVMRPLIPQLQSTFMRLLNEPASTQLRLSASDGLVSLGEIHPKRDSLIVEVFRSMFSQEDSMKSVYVRLFSFLLQLFAAHMPALRGLLSISRVNLSKEVKSQMQDFLLRWCTAEKSIGLITSGCLGVFVCNVLTDSEVSTLFDSFTLGEWLLLRSRATGNIEMETKLKNCSTICLHYTLNA</sequence>
<dbReference type="PANTHER" id="PTHR23346">
    <property type="entry name" value="TRANSLATIONAL ACTIVATOR GCN1-RELATED"/>
    <property type="match status" value="1"/>
</dbReference>
<protein>
    <submittedName>
        <fullName evidence="3">HEAT domain containing protein</fullName>
    </submittedName>
</protein>
<dbReference type="OrthoDB" id="5148094at2759"/>
<dbReference type="GO" id="GO:0005829">
    <property type="term" value="C:cytosol"/>
    <property type="evidence" value="ECO:0007669"/>
    <property type="project" value="TreeGrafter"/>
</dbReference>
<keyword evidence="1" id="KW-0677">Repeat</keyword>
<evidence type="ECO:0000256" key="1">
    <source>
        <dbReference type="ARBA" id="ARBA00022737"/>
    </source>
</evidence>
<evidence type="ECO:0000313" key="4">
    <source>
        <dbReference type="Proteomes" id="UP000030665"/>
    </source>
</evidence>
<dbReference type="PROSITE" id="PS50077">
    <property type="entry name" value="HEAT_REPEAT"/>
    <property type="match status" value="2"/>
</dbReference>
<dbReference type="InterPro" id="IPR011989">
    <property type="entry name" value="ARM-like"/>
</dbReference>
<accession>A0A077Z404</accession>
<gene>
    <name evidence="3" type="ORF">TTRE_0000172501</name>
</gene>
<proteinExistence type="predicted"/>
<dbReference type="Gene3D" id="1.25.10.10">
    <property type="entry name" value="Leucine-rich Repeat Variant"/>
    <property type="match status" value="3"/>
</dbReference>
<dbReference type="PANTHER" id="PTHR23346:SF7">
    <property type="entry name" value="STALLED RIBOSOME SENSOR GCN1"/>
    <property type="match status" value="1"/>
</dbReference>
<dbReference type="Proteomes" id="UP000030665">
    <property type="component" value="Unassembled WGS sequence"/>
</dbReference>
<dbReference type="Pfam" id="PF24984">
    <property type="entry name" value="HEAT_EF3_GNC1"/>
    <property type="match status" value="1"/>
</dbReference>
<keyword evidence="4" id="KW-1185">Reference proteome</keyword>
<dbReference type="InterPro" id="IPR016024">
    <property type="entry name" value="ARM-type_fold"/>
</dbReference>
<dbReference type="SUPFAM" id="SSF48371">
    <property type="entry name" value="ARM repeat"/>
    <property type="match status" value="1"/>
</dbReference>
<feature type="repeat" description="HEAT" evidence="2">
    <location>
        <begin position="450"/>
        <end position="488"/>
    </location>
</feature>
<dbReference type="GO" id="GO:0019887">
    <property type="term" value="F:protein kinase regulator activity"/>
    <property type="evidence" value="ECO:0007669"/>
    <property type="project" value="TreeGrafter"/>
</dbReference>
<dbReference type="AlphaFoldDB" id="A0A077Z404"/>
<dbReference type="GO" id="GO:0006417">
    <property type="term" value="P:regulation of translation"/>
    <property type="evidence" value="ECO:0007669"/>
    <property type="project" value="TreeGrafter"/>
</dbReference>
<feature type="repeat" description="HEAT" evidence="2">
    <location>
        <begin position="766"/>
        <end position="804"/>
    </location>
</feature>
<reference evidence="3" key="2">
    <citation type="submission" date="2014-03" db="EMBL/GenBank/DDBJ databases">
        <title>The whipworm genome and dual-species transcriptomics of an intimate host-pathogen interaction.</title>
        <authorList>
            <person name="Foth B.J."/>
            <person name="Tsai I.J."/>
            <person name="Reid A.J."/>
            <person name="Bancroft A.J."/>
            <person name="Nichol S."/>
            <person name="Tracey A."/>
            <person name="Holroyd N."/>
            <person name="Cotton J.A."/>
            <person name="Stanley E.J."/>
            <person name="Zarowiecki M."/>
            <person name="Liu J.Z."/>
            <person name="Huckvale T."/>
            <person name="Cooper P.J."/>
            <person name="Grencis R.K."/>
            <person name="Berriman M."/>
        </authorList>
    </citation>
    <scope>NUCLEOTIDE SEQUENCE [LARGE SCALE GENOMIC DNA]</scope>
</reference>
<organism evidence="3 4">
    <name type="scientific">Trichuris trichiura</name>
    <name type="common">Whipworm</name>
    <name type="synonym">Trichocephalus trichiurus</name>
    <dbReference type="NCBI Taxonomy" id="36087"/>
    <lineage>
        <taxon>Eukaryota</taxon>
        <taxon>Metazoa</taxon>
        <taxon>Ecdysozoa</taxon>
        <taxon>Nematoda</taxon>
        <taxon>Enoplea</taxon>
        <taxon>Dorylaimia</taxon>
        <taxon>Trichinellida</taxon>
        <taxon>Trichuridae</taxon>
        <taxon>Trichuris</taxon>
    </lineage>
</organism>
<name>A0A077Z404_TRITR</name>
<reference evidence="3" key="1">
    <citation type="submission" date="2014-01" db="EMBL/GenBank/DDBJ databases">
        <authorList>
            <person name="Aslett M."/>
        </authorList>
    </citation>
    <scope>NUCLEOTIDE SEQUENCE</scope>
</reference>
<evidence type="ECO:0000256" key="2">
    <source>
        <dbReference type="PROSITE-ProRule" id="PRU00103"/>
    </source>
</evidence>
<dbReference type="STRING" id="36087.A0A077Z404"/>